<reference evidence="1 4" key="2">
    <citation type="submission" date="2018-11" db="EMBL/GenBank/DDBJ databases">
        <title>Proposal to divide the Flavobacteriaceae and reorganize its genera based on Amino Acid Identity values calculated from whole genome sequences.</title>
        <authorList>
            <person name="Nicholson A.C."/>
            <person name="Gulvik C.A."/>
            <person name="Whitney A.M."/>
            <person name="Humrighouse B.W."/>
            <person name="Bell M."/>
            <person name="Holmes B."/>
            <person name="Steigerwalt A.G."/>
            <person name="Villarma A."/>
            <person name="Sheth M."/>
            <person name="Batra D."/>
            <person name="Pryor J."/>
            <person name="Bernardet J.-F."/>
            <person name="Hugo C."/>
            <person name="Kampfer P."/>
            <person name="Newman J."/>
            <person name="McQuiston J.R."/>
        </authorList>
    </citation>
    <scope>NUCLEOTIDE SEQUENCE [LARGE SCALE GENOMIC DNA]</scope>
    <source>
        <strain evidence="1 4">DSM 16927</strain>
        <plasmid evidence="1 4">unnamed</plasmid>
    </source>
</reference>
<geneLocation type="plasmid" evidence="1 4">
    <name>unnamed</name>
</geneLocation>
<dbReference type="AlphaFoldDB" id="A0A1N7KH84"/>
<dbReference type="EMBL" id="FTNZ01000012">
    <property type="protein sequence ID" value="SIS60958.1"/>
    <property type="molecule type" value="Genomic_DNA"/>
</dbReference>
<evidence type="ECO:0000313" key="2">
    <source>
        <dbReference type="EMBL" id="SIS60958.1"/>
    </source>
</evidence>
<dbReference type="OrthoDB" id="1277591at2"/>
<keyword evidence="1" id="KW-0614">Plasmid</keyword>
<protein>
    <submittedName>
        <fullName evidence="2">Uncharacterized protein</fullName>
    </submittedName>
</protein>
<organism evidence="2 3">
    <name type="scientific">Chryseobacterium joostei</name>
    <dbReference type="NCBI Taxonomy" id="112234"/>
    <lineage>
        <taxon>Bacteria</taxon>
        <taxon>Pseudomonadati</taxon>
        <taxon>Bacteroidota</taxon>
        <taxon>Flavobacteriia</taxon>
        <taxon>Flavobacteriales</taxon>
        <taxon>Weeksellaceae</taxon>
        <taxon>Chryseobacterium group</taxon>
        <taxon>Chryseobacterium</taxon>
    </lineage>
</organism>
<evidence type="ECO:0000313" key="3">
    <source>
        <dbReference type="Proteomes" id="UP000186106"/>
    </source>
</evidence>
<gene>
    <name evidence="1" type="ORF">EG359_22430</name>
    <name evidence="2" type="ORF">SAMN05421768_11236</name>
</gene>
<dbReference type="RefSeq" id="WP_076357573.1">
    <property type="nucleotide sequence ID" value="NZ_CP033927.1"/>
</dbReference>
<dbReference type="Proteomes" id="UP000279541">
    <property type="component" value="Plasmid unnamed"/>
</dbReference>
<name>A0A1N7KH84_9FLAO</name>
<accession>A0A1N7KH84</accession>
<evidence type="ECO:0000313" key="1">
    <source>
        <dbReference type="EMBL" id="AZB02418.1"/>
    </source>
</evidence>
<dbReference type="STRING" id="112234.SAMN05421768_11236"/>
<dbReference type="KEGG" id="cjt:EG359_22430"/>
<evidence type="ECO:0000313" key="4">
    <source>
        <dbReference type="Proteomes" id="UP000279541"/>
    </source>
</evidence>
<proteinExistence type="predicted"/>
<reference evidence="2 3" key="1">
    <citation type="submission" date="2017-01" db="EMBL/GenBank/DDBJ databases">
        <authorList>
            <person name="Mah S.A."/>
            <person name="Swanson W.J."/>
            <person name="Moy G.W."/>
            <person name="Vacquier V.D."/>
        </authorList>
    </citation>
    <scope>NUCLEOTIDE SEQUENCE [LARGE SCALE GENOMIC DNA]</scope>
    <source>
        <strain evidence="2 3">DSM 16927</strain>
    </source>
</reference>
<sequence>MKRTILVLIGIVIGASILTAEFYIGYEQGYNAHKQEANARAKEMIDNDEIPNNSIEVGTLDFIINNKSGELEKLTKKK</sequence>
<keyword evidence="4" id="KW-1185">Reference proteome</keyword>
<dbReference type="Proteomes" id="UP000186106">
    <property type="component" value="Unassembled WGS sequence"/>
</dbReference>
<dbReference type="EMBL" id="CP033927">
    <property type="protein sequence ID" value="AZB02418.1"/>
    <property type="molecule type" value="Genomic_DNA"/>
</dbReference>